<feature type="compositionally biased region" description="Basic and acidic residues" evidence="1">
    <location>
        <begin position="95"/>
        <end position="119"/>
    </location>
</feature>
<keyword evidence="2" id="KW-1133">Transmembrane helix</keyword>
<evidence type="ECO:0000313" key="4">
    <source>
        <dbReference type="Proteomes" id="UP000019482"/>
    </source>
</evidence>
<protein>
    <recommendedName>
        <fullName evidence="5">RDD domain-containing protein</fullName>
    </recommendedName>
</protein>
<keyword evidence="2" id="KW-0472">Membrane</keyword>
<feature type="compositionally biased region" description="Basic and acidic residues" evidence="1">
    <location>
        <begin position="28"/>
        <end position="80"/>
    </location>
</feature>
<dbReference type="Proteomes" id="UP000019482">
    <property type="component" value="Unassembled WGS sequence"/>
</dbReference>
<evidence type="ECO:0008006" key="5">
    <source>
        <dbReference type="Google" id="ProtNLM"/>
    </source>
</evidence>
<keyword evidence="4" id="KW-1185">Reference proteome</keyword>
<sequence>MAEDSENKDKIIIDEKEAKKQFFEELKNKNLKEKKKLEETKKAKIEEEKQSEDNKEEVKKQEVKKQEVKKEETKKEENKKQQVKKQAVNNITKQQKKEKDKIKDIPQNQKNEKKESTVKKDDFSKISKVDSQDMDQNKSGFFNKRLKWSIIDTIVTGVVSIAIVYLIDLILRLAAGYYIADMKSMFIIVFIIVLILYPFVMSKTKFRATLGEKFSK</sequence>
<accession>W6N7L2</accession>
<dbReference type="EMBL" id="CBXI010000043">
    <property type="protein sequence ID" value="CDL92506.1"/>
    <property type="molecule type" value="Genomic_DNA"/>
</dbReference>
<feature type="region of interest" description="Disordered" evidence="1">
    <location>
        <begin position="28"/>
        <end position="119"/>
    </location>
</feature>
<feature type="transmembrane region" description="Helical" evidence="2">
    <location>
        <begin position="177"/>
        <end position="200"/>
    </location>
</feature>
<evidence type="ECO:0000313" key="3">
    <source>
        <dbReference type="EMBL" id="CDL92506.1"/>
    </source>
</evidence>
<evidence type="ECO:0000256" key="1">
    <source>
        <dbReference type="SAM" id="MobiDB-lite"/>
    </source>
</evidence>
<dbReference type="GeneID" id="29419223"/>
<feature type="transmembrane region" description="Helical" evidence="2">
    <location>
        <begin position="148"/>
        <end position="171"/>
    </location>
</feature>
<keyword evidence="2" id="KW-0812">Transmembrane</keyword>
<name>W6N7L2_CLOTY</name>
<gene>
    <name evidence="3" type="ORF">CTDIVETGP_2576</name>
</gene>
<organism evidence="3 4">
    <name type="scientific">Clostridium tyrobutyricum DIVETGP</name>
    <dbReference type="NCBI Taxonomy" id="1408889"/>
    <lineage>
        <taxon>Bacteria</taxon>
        <taxon>Bacillati</taxon>
        <taxon>Bacillota</taxon>
        <taxon>Clostridia</taxon>
        <taxon>Eubacteriales</taxon>
        <taxon>Clostridiaceae</taxon>
        <taxon>Clostridium</taxon>
    </lineage>
</organism>
<dbReference type="RefSeq" id="WP_017894866.1">
    <property type="nucleotide sequence ID" value="NZ_CBXI010000043.1"/>
</dbReference>
<proteinExistence type="predicted"/>
<comment type="caution">
    <text evidence="3">The sequence shown here is derived from an EMBL/GenBank/DDBJ whole genome shotgun (WGS) entry which is preliminary data.</text>
</comment>
<dbReference type="AlphaFoldDB" id="W6N7L2"/>
<evidence type="ECO:0000256" key="2">
    <source>
        <dbReference type="SAM" id="Phobius"/>
    </source>
</evidence>
<reference evidence="3 4" key="1">
    <citation type="journal article" date="2015" name="Genome Announc.">
        <title>Draft Genome Sequence of Clostridium tyrobutyricum Strain DIVETGP, Isolated from Cow's Milk for Grana Padano Production.</title>
        <authorList>
            <person name="Soggiu A."/>
            <person name="Piras C."/>
            <person name="Gaiarsa S."/>
            <person name="Sassera D."/>
            <person name="Roncada P."/>
            <person name="Bendixen E."/>
            <person name="Brasca M."/>
            <person name="Bonizzi L."/>
        </authorList>
    </citation>
    <scope>NUCLEOTIDE SEQUENCE [LARGE SCALE GENOMIC DNA]</scope>
    <source>
        <strain evidence="3 4">DIVETGP</strain>
    </source>
</reference>